<feature type="compositionally biased region" description="Basic and acidic residues" evidence="1">
    <location>
        <begin position="305"/>
        <end position="318"/>
    </location>
</feature>
<organism evidence="2">
    <name type="scientific">Darwinula stevensoni</name>
    <dbReference type="NCBI Taxonomy" id="69355"/>
    <lineage>
        <taxon>Eukaryota</taxon>
        <taxon>Metazoa</taxon>
        <taxon>Ecdysozoa</taxon>
        <taxon>Arthropoda</taxon>
        <taxon>Crustacea</taxon>
        <taxon>Oligostraca</taxon>
        <taxon>Ostracoda</taxon>
        <taxon>Podocopa</taxon>
        <taxon>Podocopida</taxon>
        <taxon>Darwinulocopina</taxon>
        <taxon>Darwinuloidea</taxon>
        <taxon>Darwinulidae</taxon>
        <taxon>Darwinula</taxon>
    </lineage>
</organism>
<evidence type="ECO:0000313" key="3">
    <source>
        <dbReference type="Proteomes" id="UP000677054"/>
    </source>
</evidence>
<name>A0A7R9FU37_9CRUS</name>
<dbReference type="EMBL" id="LR910665">
    <property type="protein sequence ID" value="CAD7254635.1"/>
    <property type="molecule type" value="Genomic_DNA"/>
</dbReference>
<dbReference type="EMBL" id="CAJPEV010011147">
    <property type="protein sequence ID" value="CAG0906177.1"/>
    <property type="molecule type" value="Genomic_DNA"/>
</dbReference>
<dbReference type="AlphaFoldDB" id="A0A7R9FU37"/>
<proteinExistence type="predicted"/>
<accession>A0A7R9FU37</accession>
<evidence type="ECO:0000256" key="1">
    <source>
        <dbReference type="SAM" id="MobiDB-lite"/>
    </source>
</evidence>
<dbReference type="Proteomes" id="UP000677054">
    <property type="component" value="Unassembled WGS sequence"/>
</dbReference>
<feature type="region of interest" description="Disordered" evidence="1">
    <location>
        <begin position="360"/>
        <end position="393"/>
    </location>
</feature>
<sequence>FPQPILKSYSVKWCALYSRLCAHMSEHLSGRPNLVCRELCTRIQKVFAHVEFRWSPKALEVLAGLVKHLTETLELDEIRPGFPSSSTSDHDDRDGCLSALTKDHADAGGTLGDACQLACIIKALLVRVRDVCKWSDTPHLSLAALSLLDALRILFGAGPSEDALAGLFRTFGAEMGFLLLDDMWKRFGRMNEQGKLELLWDTVENDVQNLIHQPIPFGLRKELVAFLSDASQCVIKSVAERADEILHASPDNRYLLSCASASPPLPPTRKTLGEKQAQSQPRSASKSRPRLVWNYRKRRRSKKGSAKEEKSPSPKEEEPPFGAECVESMSLPLQPSRVNVAPEQLQHQRKRFLSRYMEETRNEEENVPSKIQILSPHPSGLSPQSHHASKKHRILSAYQMEMDNVPGSPPSLGHW</sequence>
<feature type="region of interest" description="Disordered" evidence="1">
    <location>
        <begin position="265"/>
        <end position="322"/>
    </location>
</feature>
<keyword evidence="3" id="KW-1185">Reference proteome</keyword>
<evidence type="ECO:0000313" key="2">
    <source>
        <dbReference type="EMBL" id="CAD7254635.1"/>
    </source>
</evidence>
<protein>
    <submittedName>
        <fullName evidence="2">Uncharacterized protein</fullName>
    </submittedName>
</protein>
<feature type="compositionally biased region" description="Basic residues" evidence="1">
    <location>
        <begin position="285"/>
        <end position="304"/>
    </location>
</feature>
<gene>
    <name evidence="2" type="ORF">DSTB1V02_LOCUS14381</name>
</gene>
<feature type="non-terminal residue" evidence="2">
    <location>
        <position position="1"/>
    </location>
</feature>
<reference evidence="2" key="1">
    <citation type="submission" date="2020-11" db="EMBL/GenBank/DDBJ databases">
        <authorList>
            <person name="Tran Van P."/>
        </authorList>
    </citation>
    <scope>NUCLEOTIDE SEQUENCE</scope>
</reference>